<dbReference type="Proteomes" id="UP001153269">
    <property type="component" value="Unassembled WGS sequence"/>
</dbReference>
<comment type="caution">
    <text evidence="1">The sequence shown here is derived from an EMBL/GenBank/DDBJ whole genome shotgun (WGS) entry which is preliminary data.</text>
</comment>
<organism evidence="1 2">
    <name type="scientific">Pleuronectes platessa</name>
    <name type="common">European plaice</name>
    <dbReference type="NCBI Taxonomy" id="8262"/>
    <lineage>
        <taxon>Eukaryota</taxon>
        <taxon>Metazoa</taxon>
        <taxon>Chordata</taxon>
        <taxon>Craniata</taxon>
        <taxon>Vertebrata</taxon>
        <taxon>Euteleostomi</taxon>
        <taxon>Actinopterygii</taxon>
        <taxon>Neopterygii</taxon>
        <taxon>Teleostei</taxon>
        <taxon>Neoteleostei</taxon>
        <taxon>Acanthomorphata</taxon>
        <taxon>Carangaria</taxon>
        <taxon>Pleuronectiformes</taxon>
        <taxon>Pleuronectoidei</taxon>
        <taxon>Pleuronectidae</taxon>
        <taxon>Pleuronectes</taxon>
    </lineage>
</organism>
<protein>
    <submittedName>
        <fullName evidence="1">Uncharacterized protein</fullName>
    </submittedName>
</protein>
<evidence type="ECO:0000313" key="1">
    <source>
        <dbReference type="EMBL" id="CAB1452408.1"/>
    </source>
</evidence>
<evidence type="ECO:0000313" key="2">
    <source>
        <dbReference type="Proteomes" id="UP001153269"/>
    </source>
</evidence>
<dbReference type="AlphaFoldDB" id="A0A9N7VNH4"/>
<keyword evidence="2" id="KW-1185">Reference proteome</keyword>
<proteinExistence type="predicted"/>
<gene>
    <name evidence="1" type="ORF">PLEPLA_LOCUS40148</name>
</gene>
<accession>A0A9N7VNH4</accession>
<dbReference type="EMBL" id="CADEAL010004126">
    <property type="protein sequence ID" value="CAB1452408.1"/>
    <property type="molecule type" value="Genomic_DNA"/>
</dbReference>
<name>A0A9N7VNH4_PLEPL</name>
<reference evidence="1" key="1">
    <citation type="submission" date="2020-03" db="EMBL/GenBank/DDBJ databases">
        <authorList>
            <person name="Weist P."/>
        </authorList>
    </citation>
    <scope>NUCLEOTIDE SEQUENCE</scope>
</reference>
<sequence>MQQEILCSATSTTTQKSLEDSDILQSFVPRRWPEKLRRNSGGAHGRTFPNVSKGVLEFSACLKAALEIHSRSRVLLPWRRIELVAVNGPGMALCVQRRAVEYAASMVLVDMVMALVL</sequence>